<evidence type="ECO:0000313" key="1">
    <source>
        <dbReference type="Proteomes" id="UP000095286"/>
    </source>
</evidence>
<accession>A0AC35U6U7</accession>
<dbReference type="Proteomes" id="UP000095286">
    <property type="component" value="Unplaced"/>
</dbReference>
<protein>
    <submittedName>
        <fullName evidence="2">5'-3' exoribonuclease</fullName>
    </submittedName>
</protein>
<dbReference type="WBParaSite" id="RSKR_0000811300.1">
    <property type="protein sequence ID" value="RSKR_0000811300.1"/>
    <property type="gene ID" value="RSKR_0000811300"/>
</dbReference>
<name>A0AC35U6U7_9BILA</name>
<proteinExistence type="predicted"/>
<reference evidence="2" key="1">
    <citation type="submission" date="2016-11" db="UniProtKB">
        <authorList>
            <consortium name="WormBaseParasite"/>
        </authorList>
    </citation>
    <scope>IDENTIFICATION</scope>
    <source>
        <strain evidence="2">KR3021</strain>
    </source>
</reference>
<sequence length="940" mass="108168">MGVPAFFRSLSKKFPSIVTDVVEESAIEIDGTRIPIDWTKPNQNFTEFDNLYLDMNGIVHPCSRPEDRPPPESEDEIFVLIFEYIDRLMAIIRPRRVLYMAVDGVAPRAKMNQQRSRRFRGAKEVIDKEKEIEAVRDRLIANGIPVPPKKEKHEWFDRNCITPGTEFMERLSKALEYYIAQKLKSDPAWACITVILSDASVPGEGEHKIMDFVRKQRASEGHDPNTVHCLCGADADLIMLGLATHEVNFHIIREEFVPGAPRACDLCKKIGHELKNCDGGMIESSSSYVPPPPKKTNFIFIRLPVLREYLERELTMKNISFEFNLERAIDDWVCLCFLVGNDFLPHLPSLEIREGALEMLVRLYKSMADKCGGYLTDNGEINMERMALILEELGNEEDEIFRKRRINEERFRARNKAMKRKRAPERKVTNEDSLIAPVPLHRAHLNNYGSETKIKAYIARTESEAIQDTQQRLLSVLLPQKVSKNGQQDVFQTVGAYGKVVNEDESDSEPEDNIKFHEQGWKDRYYEEKFGVEFSDTTQNFRRVVAEAYMEGMAWVLKYYYRGCVSWDWFYPYHYAPFASDFDQIESYQAVFPTNTKPFKPLQQLMGVFPAASGQNVPKAWRRLMSEPDSEIYDFYPLDFAIDLNGKKFAWMGVALLPFVDQDRLLDCLDNHMGGLTEEELRRNVRGENILYVSNKHPAFEQLCSIYETGLDIAWVSINKFLTNGMNGLISRKEDAVLPGNPFYSPIKSNICNDFTSTCAMALLRDPAFSDQYAYPTHILEGSIPPEKVFLQYENRNRGGYNNTRQYQGGNNFNPQHNYNTQRGNYSNSRGDYNNSRGDYNNSRGGNEHRGSYNNSRGGSNRGDFDNSRGNYQNSRYNYNNPRGNFSNSRGYENPRGSNSNYRGNNPRGNYNNSHGNYTEGRGNQNDTRFQNQQSYPRNS</sequence>
<evidence type="ECO:0000313" key="2">
    <source>
        <dbReference type="WBParaSite" id="RSKR_0000811300.1"/>
    </source>
</evidence>
<organism evidence="1 2">
    <name type="scientific">Rhabditophanes sp. KR3021</name>
    <dbReference type="NCBI Taxonomy" id="114890"/>
    <lineage>
        <taxon>Eukaryota</taxon>
        <taxon>Metazoa</taxon>
        <taxon>Ecdysozoa</taxon>
        <taxon>Nematoda</taxon>
        <taxon>Chromadorea</taxon>
        <taxon>Rhabditida</taxon>
        <taxon>Tylenchina</taxon>
        <taxon>Panagrolaimomorpha</taxon>
        <taxon>Strongyloidoidea</taxon>
        <taxon>Alloionematidae</taxon>
        <taxon>Rhabditophanes</taxon>
    </lineage>
</organism>